<feature type="compositionally biased region" description="Low complexity" evidence="6">
    <location>
        <begin position="25"/>
        <end position="43"/>
    </location>
</feature>
<keyword evidence="4" id="KW-0731">Sigma factor</keyword>
<accession>A0ABP9GGF9</accession>
<evidence type="ECO:0000256" key="3">
    <source>
        <dbReference type="ARBA" id="ARBA00023015"/>
    </source>
</evidence>
<evidence type="ECO:0000256" key="2">
    <source>
        <dbReference type="ARBA" id="ARBA00011344"/>
    </source>
</evidence>
<evidence type="ECO:0000256" key="5">
    <source>
        <dbReference type="ARBA" id="ARBA00023163"/>
    </source>
</evidence>
<dbReference type="Proteomes" id="UP001499993">
    <property type="component" value="Unassembled WGS sequence"/>
</dbReference>
<sequence length="350" mass="37410">MAPSRFEPDPRPADPAPADGGGRTGADPAGAASASAAAGAPTTPVSEAAKAEVFAEQRPRLLGLAYRLLGSAAEAEDAVQDAYLRWNGADPSVVRVPAAWLTKVVTNLCLNRLTSARATRERYIGPWLPEPVLTDSGALGPMETAEQRDSVSVGVLVMLERLTPPERAVFVLREAFGHTHREIAELLDVDESHSRQLLRRAREHVGTPQRRFTPDSAQQRRLLERFFAAAAEGDVPALERMLADDVTAWADGGGRVRAARNPVAGRSKVARFTAGVSTLPETTGLEIELRPVNGELGAVLRVGGELMGATWLEVGPDGRITAVRAVLHPEKLEFLAGQVAAEHRDARTDG</sequence>
<dbReference type="InterPro" id="IPR013249">
    <property type="entry name" value="RNA_pol_sigma70_r4_t2"/>
</dbReference>
<evidence type="ECO:0000259" key="8">
    <source>
        <dbReference type="Pfam" id="PF08281"/>
    </source>
</evidence>
<gene>
    <name evidence="9" type="primary">sigJ</name>
    <name evidence="9" type="ORF">GCM10023224_26260</name>
</gene>
<dbReference type="EMBL" id="BAABIK010000013">
    <property type="protein sequence ID" value="GAA4942578.1"/>
    <property type="molecule type" value="Genomic_DNA"/>
</dbReference>
<dbReference type="CDD" id="cd06171">
    <property type="entry name" value="Sigma70_r4"/>
    <property type="match status" value="1"/>
</dbReference>
<dbReference type="InterPro" id="IPR014284">
    <property type="entry name" value="RNA_pol_sigma-70_dom"/>
</dbReference>
<keyword evidence="10" id="KW-1185">Reference proteome</keyword>
<name>A0ABP9GGF9_9ACTN</name>
<evidence type="ECO:0000256" key="6">
    <source>
        <dbReference type="SAM" id="MobiDB-lite"/>
    </source>
</evidence>
<dbReference type="SUPFAM" id="SSF54427">
    <property type="entry name" value="NTF2-like"/>
    <property type="match status" value="1"/>
</dbReference>
<comment type="caution">
    <text evidence="9">The sequence shown here is derived from an EMBL/GenBank/DDBJ whole genome shotgun (WGS) entry which is preliminary data.</text>
</comment>
<dbReference type="InterPro" id="IPR013325">
    <property type="entry name" value="RNA_pol_sigma_r2"/>
</dbReference>
<dbReference type="Gene3D" id="1.10.1740.10">
    <property type="match status" value="1"/>
</dbReference>
<comment type="subunit">
    <text evidence="2">Interacts transiently with the RNA polymerase catalytic core formed by RpoA, RpoB, RpoC and RpoZ (2 alpha, 1 beta, 1 beta' and 1 omega subunit) to form the RNA polymerase holoenzyme that can initiate transcription.</text>
</comment>
<keyword evidence="5" id="KW-0804">Transcription</keyword>
<keyword evidence="3" id="KW-0805">Transcription regulation</keyword>
<feature type="region of interest" description="Disordered" evidence="6">
    <location>
        <begin position="1"/>
        <end position="43"/>
    </location>
</feature>
<dbReference type="SUPFAM" id="SSF88659">
    <property type="entry name" value="Sigma3 and sigma4 domains of RNA polymerase sigma factors"/>
    <property type="match status" value="1"/>
</dbReference>
<dbReference type="Gene3D" id="3.10.450.50">
    <property type="match status" value="1"/>
</dbReference>
<dbReference type="InterPro" id="IPR013324">
    <property type="entry name" value="RNA_pol_sigma_r3/r4-like"/>
</dbReference>
<dbReference type="Gene3D" id="1.10.10.10">
    <property type="entry name" value="Winged helix-like DNA-binding domain superfamily/Winged helix DNA-binding domain"/>
    <property type="match status" value="1"/>
</dbReference>
<dbReference type="NCBIfam" id="TIGR02937">
    <property type="entry name" value="sigma70-ECF"/>
    <property type="match status" value="1"/>
</dbReference>
<dbReference type="PANTHER" id="PTHR30173">
    <property type="entry name" value="SIGMA 19 FACTOR"/>
    <property type="match status" value="1"/>
</dbReference>
<evidence type="ECO:0000259" key="7">
    <source>
        <dbReference type="Pfam" id="PF04542"/>
    </source>
</evidence>
<evidence type="ECO:0000256" key="1">
    <source>
        <dbReference type="ARBA" id="ARBA00010641"/>
    </source>
</evidence>
<dbReference type="Pfam" id="PF04542">
    <property type="entry name" value="Sigma70_r2"/>
    <property type="match status" value="1"/>
</dbReference>
<reference evidence="10" key="1">
    <citation type="journal article" date="2019" name="Int. J. Syst. Evol. Microbiol.">
        <title>The Global Catalogue of Microorganisms (GCM) 10K type strain sequencing project: providing services to taxonomists for standard genome sequencing and annotation.</title>
        <authorList>
            <consortium name="The Broad Institute Genomics Platform"/>
            <consortium name="The Broad Institute Genome Sequencing Center for Infectious Disease"/>
            <person name="Wu L."/>
            <person name="Ma J."/>
        </authorList>
    </citation>
    <scope>NUCLEOTIDE SEQUENCE [LARGE SCALE GENOMIC DNA]</scope>
    <source>
        <strain evidence="10">JCM 18123</strain>
    </source>
</reference>
<dbReference type="InterPro" id="IPR007627">
    <property type="entry name" value="RNA_pol_sigma70_r2"/>
</dbReference>
<dbReference type="Pfam" id="PF08281">
    <property type="entry name" value="Sigma70_r4_2"/>
    <property type="match status" value="1"/>
</dbReference>
<dbReference type="InterPro" id="IPR032710">
    <property type="entry name" value="NTF2-like_dom_sf"/>
</dbReference>
<organism evidence="9 10">
    <name type="scientific">Streptomonospora halophila</name>
    <dbReference type="NCBI Taxonomy" id="427369"/>
    <lineage>
        <taxon>Bacteria</taxon>
        <taxon>Bacillati</taxon>
        <taxon>Actinomycetota</taxon>
        <taxon>Actinomycetes</taxon>
        <taxon>Streptosporangiales</taxon>
        <taxon>Nocardiopsidaceae</taxon>
        <taxon>Streptomonospora</taxon>
    </lineage>
</organism>
<dbReference type="InterPro" id="IPR036388">
    <property type="entry name" value="WH-like_DNA-bd_sf"/>
</dbReference>
<protein>
    <submittedName>
        <fullName evidence="9">RNA polymerase sigma factor SigJ</fullName>
    </submittedName>
</protein>
<feature type="compositionally biased region" description="Basic and acidic residues" evidence="6">
    <location>
        <begin position="1"/>
        <end position="12"/>
    </location>
</feature>
<feature type="domain" description="RNA polymerase sigma-70 region 2" evidence="7">
    <location>
        <begin position="56"/>
        <end position="117"/>
    </location>
</feature>
<dbReference type="NCBIfam" id="NF007214">
    <property type="entry name" value="PRK09636.1"/>
    <property type="match status" value="1"/>
</dbReference>
<evidence type="ECO:0000256" key="4">
    <source>
        <dbReference type="ARBA" id="ARBA00023082"/>
    </source>
</evidence>
<evidence type="ECO:0000313" key="10">
    <source>
        <dbReference type="Proteomes" id="UP001499993"/>
    </source>
</evidence>
<dbReference type="RefSeq" id="WP_345556798.1">
    <property type="nucleotide sequence ID" value="NZ_BAABIK010000013.1"/>
</dbReference>
<dbReference type="SUPFAM" id="SSF88946">
    <property type="entry name" value="Sigma2 domain of RNA polymerase sigma factors"/>
    <property type="match status" value="1"/>
</dbReference>
<feature type="domain" description="RNA polymerase sigma factor 70 region 4 type 2" evidence="8">
    <location>
        <begin position="156"/>
        <end position="204"/>
    </location>
</feature>
<evidence type="ECO:0000313" key="9">
    <source>
        <dbReference type="EMBL" id="GAA4942578.1"/>
    </source>
</evidence>
<dbReference type="PANTHER" id="PTHR30173:SF36">
    <property type="entry name" value="ECF RNA POLYMERASE SIGMA FACTOR SIGJ"/>
    <property type="match status" value="1"/>
</dbReference>
<comment type="similarity">
    <text evidence="1">Belongs to the sigma-70 factor family. ECF subfamily.</text>
</comment>
<proteinExistence type="inferred from homology"/>
<dbReference type="InterPro" id="IPR052704">
    <property type="entry name" value="ECF_Sigma-70_Domain"/>
</dbReference>